<name>A0A915YL42_9BACT</name>
<dbReference type="InterPro" id="IPR024079">
    <property type="entry name" value="MetalloPept_cat_dom_sf"/>
</dbReference>
<keyword evidence="2" id="KW-1133">Transmembrane helix</keyword>
<protein>
    <submittedName>
        <fullName evidence="3">Uncharacterized protein</fullName>
    </submittedName>
</protein>
<dbReference type="Gene3D" id="3.40.390.10">
    <property type="entry name" value="Collagenase (Catalytic Domain)"/>
    <property type="match status" value="1"/>
</dbReference>
<accession>A0A915YL42</accession>
<dbReference type="GO" id="GO:0004177">
    <property type="term" value="F:aminopeptidase activity"/>
    <property type="evidence" value="ECO:0007669"/>
    <property type="project" value="TreeGrafter"/>
</dbReference>
<dbReference type="GO" id="GO:0005829">
    <property type="term" value="C:cytosol"/>
    <property type="evidence" value="ECO:0007669"/>
    <property type="project" value="TreeGrafter"/>
</dbReference>
<dbReference type="PANTHER" id="PTHR30164">
    <property type="entry name" value="MTFA PEPTIDASE"/>
    <property type="match status" value="1"/>
</dbReference>
<reference evidence="3" key="1">
    <citation type="submission" date="2022-09" db="EMBL/GenBank/DDBJ databases">
        <title>Aureispira anguillicida sp. nov., isolated from Leptocephalus of Japanese eel Anguilla japonica.</title>
        <authorList>
            <person name="Yuasa K."/>
            <person name="Mekata T."/>
            <person name="Ikunari K."/>
        </authorList>
    </citation>
    <scope>NUCLEOTIDE SEQUENCE</scope>
    <source>
        <strain evidence="3">EL160426</strain>
    </source>
</reference>
<dbReference type="RefSeq" id="WP_264790196.1">
    <property type="nucleotide sequence ID" value="NZ_AP026867.1"/>
</dbReference>
<dbReference type="KEGG" id="aup:AsAng_0057860"/>
<evidence type="ECO:0000313" key="4">
    <source>
        <dbReference type="Proteomes" id="UP001060919"/>
    </source>
</evidence>
<sequence>MFAGLIYIPFLLLAGIFFLMAYSNYIIPFSLLWIGIIPFTIAVGAYIIRNGLNEWWYTRHPPGLSDMEKNILARFFPYYRQLSLRHKKKFEDRVSVFRLQKQFQMRLLEKIPGDLQLLLSATAIQLSMGIEGQKEFLSDLGMIVFFPKEFITPDINTQLHHVELNTDIFNCLLIGIEFFVQGLKDPENYYHSGLHGMAKAFKIEHGYSDDDIPYPDKKELLVKLHHLREFKIGYQFLYTGLPNLEVFEMCTEHFFQIPNKMQEHLPEVYRYFMDIYHQDPANENSPIIQNIDDHSQMGGNQEAA</sequence>
<dbReference type="PANTHER" id="PTHR30164:SF2">
    <property type="entry name" value="PROTEIN MTFA"/>
    <property type="match status" value="1"/>
</dbReference>
<keyword evidence="2" id="KW-0472">Membrane</keyword>
<dbReference type="AlphaFoldDB" id="A0A915YL42"/>
<feature type="region of interest" description="Disordered" evidence="1">
    <location>
        <begin position="283"/>
        <end position="304"/>
    </location>
</feature>
<feature type="transmembrane region" description="Helical" evidence="2">
    <location>
        <begin position="6"/>
        <end position="22"/>
    </location>
</feature>
<proteinExistence type="predicted"/>
<keyword evidence="2" id="KW-0812">Transmembrane</keyword>
<feature type="transmembrane region" description="Helical" evidence="2">
    <location>
        <begin position="29"/>
        <end position="48"/>
    </location>
</feature>
<dbReference type="GO" id="GO:0008237">
    <property type="term" value="F:metallopeptidase activity"/>
    <property type="evidence" value="ECO:0007669"/>
    <property type="project" value="InterPro"/>
</dbReference>
<gene>
    <name evidence="3" type="ORF">AsAng_0057860</name>
</gene>
<dbReference type="InterPro" id="IPR042252">
    <property type="entry name" value="MtfA_N"/>
</dbReference>
<organism evidence="3 4">
    <name type="scientific">Aureispira anguillae</name>
    <dbReference type="NCBI Taxonomy" id="2864201"/>
    <lineage>
        <taxon>Bacteria</taxon>
        <taxon>Pseudomonadati</taxon>
        <taxon>Bacteroidota</taxon>
        <taxon>Saprospiria</taxon>
        <taxon>Saprospirales</taxon>
        <taxon>Saprospiraceae</taxon>
        <taxon>Aureispira</taxon>
    </lineage>
</organism>
<keyword evidence="4" id="KW-1185">Reference proteome</keyword>
<dbReference type="EMBL" id="AP026867">
    <property type="protein sequence ID" value="BDS15004.1"/>
    <property type="molecule type" value="Genomic_DNA"/>
</dbReference>
<evidence type="ECO:0000313" key="3">
    <source>
        <dbReference type="EMBL" id="BDS15004.1"/>
    </source>
</evidence>
<dbReference type="InterPro" id="IPR010384">
    <property type="entry name" value="MtfA_fam"/>
</dbReference>
<evidence type="ECO:0000256" key="2">
    <source>
        <dbReference type="SAM" id="Phobius"/>
    </source>
</evidence>
<evidence type="ECO:0000256" key="1">
    <source>
        <dbReference type="SAM" id="MobiDB-lite"/>
    </source>
</evidence>
<dbReference type="Gene3D" id="1.10.472.150">
    <property type="entry name" value="Glucose-regulated metallo-peptidase M90, N-terminal domain"/>
    <property type="match status" value="1"/>
</dbReference>
<dbReference type="Proteomes" id="UP001060919">
    <property type="component" value="Chromosome"/>
</dbReference>